<reference evidence="1 2" key="1">
    <citation type="submission" date="2018-07" db="EMBL/GenBank/DDBJ databases">
        <title>Genomic Encyclopedia of Type Strains, Phase IV (KMG-IV): sequencing the most valuable type-strain genomes for metagenomic binning, comparative biology and taxonomic classification.</title>
        <authorList>
            <person name="Goeker M."/>
        </authorList>
    </citation>
    <scope>NUCLEOTIDE SEQUENCE [LARGE SCALE GENOMIC DNA]</scope>
    <source>
        <strain evidence="1 2">DSM 21352</strain>
    </source>
</reference>
<evidence type="ECO:0000313" key="1">
    <source>
        <dbReference type="EMBL" id="RDI23349.1"/>
    </source>
</evidence>
<comment type="caution">
    <text evidence="1">The sequence shown here is derived from an EMBL/GenBank/DDBJ whole genome shotgun (WGS) entry which is preliminary data.</text>
</comment>
<evidence type="ECO:0000313" key="2">
    <source>
        <dbReference type="Proteomes" id="UP000255265"/>
    </source>
</evidence>
<dbReference type="EMBL" id="QQAV01000006">
    <property type="protein sequence ID" value="RDI23349.1"/>
    <property type="molecule type" value="Genomic_DNA"/>
</dbReference>
<organism evidence="1 2">
    <name type="scientific">Pseudacidovorax intermedius</name>
    <dbReference type="NCBI Taxonomy" id="433924"/>
    <lineage>
        <taxon>Bacteria</taxon>
        <taxon>Pseudomonadati</taxon>
        <taxon>Pseudomonadota</taxon>
        <taxon>Betaproteobacteria</taxon>
        <taxon>Burkholderiales</taxon>
        <taxon>Comamonadaceae</taxon>
        <taxon>Pseudacidovorax</taxon>
    </lineage>
</organism>
<proteinExistence type="predicted"/>
<keyword evidence="2" id="KW-1185">Reference proteome</keyword>
<sequence length="106" mass="10559">MANVLATCANAASLTADVVTAMTAVPQYGAQPEAIAACGSSGLDVAVHIGHLFEKIDALKGLALNLASAAEQAQQAHDDEASQAQALSDAVAARDRAAIAGGMNLD</sequence>
<name>A0A370FG46_9BURK</name>
<accession>A0A370FG46</accession>
<dbReference type="Proteomes" id="UP000255265">
    <property type="component" value="Unassembled WGS sequence"/>
</dbReference>
<protein>
    <submittedName>
        <fullName evidence="1">Uncharacterized protein</fullName>
    </submittedName>
</protein>
<gene>
    <name evidence="1" type="ORF">DFR41_10653</name>
</gene>
<dbReference type="AlphaFoldDB" id="A0A370FG46"/>
<dbReference type="RefSeq" id="WP_114803422.1">
    <property type="nucleotide sequence ID" value="NZ_QQAV01000006.1"/>
</dbReference>